<dbReference type="RefSeq" id="WP_027305548.1">
    <property type="nucleotide sequence ID" value="NZ_CP020867.1"/>
</dbReference>
<feature type="transmembrane region" description="Helical" evidence="1">
    <location>
        <begin position="34"/>
        <end position="57"/>
    </location>
</feature>
<evidence type="ECO:0000313" key="2">
    <source>
        <dbReference type="EMBL" id="ARJ57283.1"/>
    </source>
</evidence>
<dbReference type="AlphaFoldDB" id="A0A1W6BYX1"/>
<dbReference type="eggNOG" id="ENOG5032DJZ">
    <property type="taxonomic scope" value="Bacteria"/>
</dbReference>
<dbReference type="KEGG" id="ccun:CCUN_1708"/>
<protein>
    <recommendedName>
        <fullName evidence="4">DUF2393 domain protein</fullName>
    </recommendedName>
</protein>
<dbReference type="EMBL" id="CP020867">
    <property type="protein sequence ID" value="ARJ57283.1"/>
    <property type="molecule type" value="Genomic_DNA"/>
</dbReference>
<gene>
    <name evidence="2" type="ORF">CCUN_1708</name>
</gene>
<name>A0A1W6BYX1_9BACT</name>
<keyword evidence="1" id="KW-1133">Transmembrane helix</keyword>
<organism evidence="2 3">
    <name type="scientific">Campylobacter cuniculorum DSM 23162 = LMG 24588</name>
    <dbReference type="NCBI Taxonomy" id="1121267"/>
    <lineage>
        <taxon>Bacteria</taxon>
        <taxon>Pseudomonadati</taxon>
        <taxon>Campylobacterota</taxon>
        <taxon>Epsilonproteobacteria</taxon>
        <taxon>Campylobacterales</taxon>
        <taxon>Campylobacteraceae</taxon>
        <taxon>Campylobacter</taxon>
    </lineage>
</organism>
<evidence type="ECO:0000256" key="1">
    <source>
        <dbReference type="SAM" id="Phobius"/>
    </source>
</evidence>
<reference evidence="2 3" key="1">
    <citation type="submission" date="2017-04" db="EMBL/GenBank/DDBJ databases">
        <title>Complete genome sequence of the Campylobacter cuniculorum type strain LMG24588.</title>
        <authorList>
            <person name="Miller W.G."/>
            <person name="Yee E."/>
            <person name="Revez J."/>
            <person name="Bono J.L."/>
            <person name="Rossi M."/>
        </authorList>
    </citation>
    <scope>NUCLEOTIDE SEQUENCE [LARGE SCALE GENOMIC DNA]</scope>
    <source>
        <strain evidence="2 3">LMG 24588</strain>
    </source>
</reference>
<evidence type="ECO:0008006" key="4">
    <source>
        <dbReference type="Google" id="ProtNLM"/>
    </source>
</evidence>
<keyword evidence="1" id="KW-0472">Membrane</keyword>
<accession>A0A1W6BYX1</accession>
<proteinExistence type="predicted"/>
<dbReference type="Pfam" id="PF09624">
    <property type="entry name" value="DUF2393"/>
    <property type="match status" value="1"/>
</dbReference>
<dbReference type="Proteomes" id="UP000192902">
    <property type="component" value="Chromosome"/>
</dbReference>
<dbReference type="STRING" id="1121267.CCUN_1708"/>
<evidence type="ECO:0000313" key="3">
    <source>
        <dbReference type="Proteomes" id="UP000192902"/>
    </source>
</evidence>
<dbReference type="OrthoDB" id="5372773at2"/>
<feature type="transmembrane region" description="Helical" evidence="1">
    <location>
        <begin position="6"/>
        <end position="27"/>
    </location>
</feature>
<dbReference type="InterPro" id="IPR013417">
    <property type="entry name" value="CHP02588"/>
</dbReference>
<sequence>MQFTIFHYLTLIILILCLALVCVIIFLKVKQKEIALISYTISVVFTAILTYSLFLLINEFITKASLVRLTYTRDLRNESLIVNGRVQNLNQFYVRKCYLYLTITNKKQTGGEVFDNKNIEKAKMQNTSVSYIIEIIDKLPGHTYKDFTAQVPFPPSFARPEFYHILKCT</sequence>
<keyword evidence="1" id="KW-0812">Transmembrane</keyword>